<comment type="caution">
    <text evidence="1">The sequence shown here is derived from an EMBL/GenBank/DDBJ whole genome shotgun (WGS) entry which is preliminary data.</text>
</comment>
<organism evidence="1 2">
    <name type="scientific">Hydrogenophaga electricum</name>
    <dbReference type="NCBI Taxonomy" id="1230953"/>
    <lineage>
        <taxon>Bacteria</taxon>
        <taxon>Pseudomonadati</taxon>
        <taxon>Pseudomonadota</taxon>
        <taxon>Betaproteobacteria</taxon>
        <taxon>Burkholderiales</taxon>
        <taxon>Comamonadaceae</taxon>
        <taxon>Hydrogenophaga</taxon>
    </lineage>
</organism>
<proteinExistence type="predicted"/>
<dbReference type="EMBL" id="BSPB01000103">
    <property type="protein sequence ID" value="GLS16919.1"/>
    <property type="molecule type" value="Genomic_DNA"/>
</dbReference>
<protein>
    <submittedName>
        <fullName evidence="1">Uncharacterized protein</fullName>
    </submittedName>
</protein>
<dbReference type="Proteomes" id="UP001156903">
    <property type="component" value="Unassembled WGS sequence"/>
</dbReference>
<gene>
    <name evidence="1" type="ORF">GCM10007935_43660</name>
</gene>
<name>A0ABQ6CE29_9BURK</name>
<accession>A0ABQ6CE29</accession>
<reference evidence="2" key="1">
    <citation type="journal article" date="2019" name="Int. J. Syst. Evol. Microbiol.">
        <title>The Global Catalogue of Microorganisms (GCM) 10K type strain sequencing project: providing services to taxonomists for standard genome sequencing and annotation.</title>
        <authorList>
            <consortium name="The Broad Institute Genomics Platform"/>
            <consortium name="The Broad Institute Genome Sequencing Center for Infectious Disease"/>
            <person name="Wu L."/>
            <person name="Ma J."/>
        </authorList>
    </citation>
    <scope>NUCLEOTIDE SEQUENCE [LARGE SCALE GENOMIC DNA]</scope>
    <source>
        <strain evidence="2">NBRC 109341</strain>
    </source>
</reference>
<evidence type="ECO:0000313" key="1">
    <source>
        <dbReference type="EMBL" id="GLS16919.1"/>
    </source>
</evidence>
<evidence type="ECO:0000313" key="2">
    <source>
        <dbReference type="Proteomes" id="UP001156903"/>
    </source>
</evidence>
<keyword evidence="2" id="KW-1185">Reference proteome</keyword>
<sequence length="81" mass="8753">MVKGSRRCTSTAASTGRPSHMLRVRKLRGGNPVTPSFMMGQLTPQMRVSRTSRVSWRRDRGILAMLAAGGAGRAAPGILSW</sequence>